<sequence length="699" mass="79474">MICMTALCGLNVGMLDDRVCSAIDNVKYTVKNTTITSDTLIQVLRCLYKFGDIPGLVEVLRQFTADVVFIKPTDVVALIRICVVHGKGSEVLPSLIDTSSEYIRSAFHALTLDDKLSYLLSCSDFCEHHEMVSLALTMYAANVANFDSGNWRTLKTVLTSLRLYKKFRTLENGSAMPKLASQSLEKVLECIEQLDRNYSLEHCDLISRTCYMLAVLCRNDKADDNVNALFRLLWNISGDDNANMFTTRSVIYIIRAMLLFRLGDSTVKRGFVSLVIIKGTRISLPDAVSCLKCIDDHDFTGISSQILSLISGFDSGSYASLLKCYARHSARLSTHVLEQLRSQFCAIYNRMSPLEFAQCFSYSVAMGLVDGPTLQMAVAYINKHSMHLRPREVSLLFHAFTKTRYIPPDNVIKIFYRVLQTNTTQIALDDMIRCYNFISKHRIHSFGITDFLFKAIEKLLDGQVPIYQLCFLAFATIRCRDRRFKTRVYSAIFECCKNMTMQQLCFICKTLAMSVCRNRDIYAKLCNQMRNHGSFGTQDIENIIAAIRHGNLPESFIQWILDECPMTPAQRFVLFGGDVDVEKLDDSEVLICIMSVRDKSRITFHNHVIKRLCTRICKMSSTISPYVAQAVTDALQNTGHLKPKLDRLLTKENKNEYCKRMRNHVNGVYRGDALPTRKSESLGFRSILFHPPHVHPYGL</sequence>
<protein>
    <recommendedName>
        <fullName evidence="3">RAP domain-containing protein</fullName>
    </recommendedName>
</protein>
<keyword evidence="2" id="KW-1185">Reference proteome</keyword>
<dbReference type="KEGG" id="bbig:BBBOND_0205470"/>
<dbReference type="AlphaFoldDB" id="A0A061D922"/>
<dbReference type="OMA" id="ALIRICV"/>
<dbReference type="GeneID" id="24563930"/>
<accession>A0A061D922</accession>
<evidence type="ECO:0000313" key="2">
    <source>
        <dbReference type="Proteomes" id="UP000033188"/>
    </source>
</evidence>
<dbReference type="Proteomes" id="UP000033188">
    <property type="component" value="Chromosome 2"/>
</dbReference>
<dbReference type="EMBL" id="LK391708">
    <property type="protein sequence ID" value="CDR95389.1"/>
    <property type="molecule type" value="Genomic_DNA"/>
</dbReference>
<proteinExistence type="predicted"/>
<dbReference type="VEuPathDB" id="PiroplasmaDB:BBBOND_0205470"/>
<organism evidence="1 2">
    <name type="scientific">Babesia bigemina</name>
    <dbReference type="NCBI Taxonomy" id="5866"/>
    <lineage>
        <taxon>Eukaryota</taxon>
        <taxon>Sar</taxon>
        <taxon>Alveolata</taxon>
        <taxon>Apicomplexa</taxon>
        <taxon>Aconoidasida</taxon>
        <taxon>Piroplasmida</taxon>
        <taxon>Babesiidae</taxon>
        <taxon>Babesia</taxon>
    </lineage>
</organism>
<evidence type="ECO:0000313" key="1">
    <source>
        <dbReference type="EMBL" id="CDR95389.1"/>
    </source>
</evidence>
<dbReference type="OrthoDB" id="362016at2759"/>
<name>A0A061D922_BABBI</name>
<dbReference type="RefSeq" id="XP_012767575.1">
    <property type="nucleotide sequence ID" value="XM_012912121.1"/>
</dbReference>
<gene>
    <name evidence="1" type="ORF">BBBOND_0205470</name>
</gene>
<evidence type="ECO:0008006" key="3">
    <source>
        <dbReference type="Google" id="ProtNLM"/>
    </source>
</evidence>
<reference evidence="2" key="1">
    <citation type="submission" date="2014-06" db="EMBL/GenBank/DDBJ databases">
        <authorList>
            <person name="Aslett M."/>
            <person name="De Silva N."/>
        </authorList>
    </citation>
    <scope>NUCLEOTIDE SEQUENCE [LARGE SCALE GENOMIC DNA]</scope>
    <source>
        <strain evidence="2">Bond</strain>
    </source>
</reference>
<dbReference type="STRING" id="5866.A0A061D922"/>